<evidence type="ECO:0000256" key="6">
    <source>
        <dbReference type="ARBA" id="ARBA00023289"/>
    </source>
</evidence>
<dbReference type="GO" id="GO:0006888">
    <property type="term" value="P:endoplasmic reticulum to Golgi vesicle-mediated transport"/>
    <property type="evidence" value="ECO:0007669"/>
    <property type="project" value="TreeGrafter"/>
</dbReference>
<dbReference type="Proteomes" id="UP000244855">
    <property type="component" value="Unassembled WGS sequence"/>
</dbReference>
<dbReference type="Pfam" id="PF00957">
    <property type="entry name" value="Synaptobrevin"/>
    <property type="match status" value="1"/>
</dbReference>
<dbReference type="InterPro" id="IPR010908">
    <property type="entry name" value="Longin_dom"/>
</dbReference>
<evidence type="ECO:0000256" key="4">
    <source>
        <dbReference type="ARBA" id="ARBA00023139"/>
    </source>
</evidence>
<dbReference type="SUPFAM" id="SSF64356">
    <property type="entry name" value="SNARE-like"/>
    <property type="match status" value="1"/>
</dbReference>
<evidence type="ECO:0000259" key="10">
    <source>
        <dbReference type="PROSITE" id="PS50859"/>
    </source>
</evidence>
<accession>A0A2V1E312</accession>
<sequence>MPVLYLGVLKNTSKPAVELCVERDVSSFGRWSRGTYSEFIDFTARLCAERTKAGTREAIDRDENRAYDYIFHVYGYQGGICGVAVTDQQYDQRVAQAILAKTLQAFTAKYPKSAYEHLQPAAKGSPSPLTLPELKEYIINYQTPENVDPLLKIQLELDETKVFMRKNIEAVLERGEKVDNLVAKSDNLSAQSKMFYTQAKKQNSCCTVM</sequence>
<keyword evidence="3" id="KW-0472">Membrane</keyword>
<dbReference type="GO" id="GO:0005484">
    <property type="term" value="F:SNAP receptor activity"/>
    <property type="evidence" value="ECO:0007669"/>
    <property type="project" value="TreeGrafter"/>
</dbReference>
<dbReference type="GO" id="GO:0005794">
    <property type="term" value="C:Golgi apparatus"/>
    <property type="evidence" value="ECO:0007669"/>
    <property type="project" value="TreeGrafter"/>
</dbReference>
<keyword evidence="6" id="KW-0636">Prenylation</keyword>
<dbReference type="PROSITE" id="PS50859">
    <property type="entry name" value="LONGIN"/>
    <property type="match status" value="1"/>
</dbReference>
<dbReference type="PANTHER" id="PTHR45806">
    <property type="entry name" value="SYNAPTOBREVIN HOMOLOG YKT6"/>
    <property type="match status" value="1"/>
</dbReference>
<evidence type="ECO:0000256" key="9">
    <source>
        <dbReference type="PROSITE-ProRule" id="PRU00290"/>
    </source>
</evidence>
<dbReference type="OrthoDB" id="27923at2759"/>
<dbReference type="PRINTS" id="PR00219">
    <property type="entry name" value="SYNAPTOBREVN"/>
</dbReference>
<evidence type="ECO:0000256" key="3">
    <source>
        <dbReference type="ARBA" id="ARBA00023136"/>
    </source>
</evidence>
<dbReference type="PROSITE" id="PS50892">
    <property type="entry name" value="V_SNARE"/>
    <property type="match status" value="1"/>
</dbReference>
<evidence type="ECO:0000259" key="11">
    <source>
        <dbReference type="PROSITE" id="PS50892"/>
    </source>
</evidence>
<evidence type="ECO:0000256" key="2">
    <source>
        <dbReference type="ARBA" id="ARBA00022481"/>
    </source>
</evidence>
<keyword evidence="13" id="KW-1185">Reference proteome</keyword>
<dbReference type="PANTHER" id="PTHR45806:SF1">
    <property type="entry name" value="SYNAPTOBREVIN HOMOLOG YKT6"/>
    <property type="match status" value="1"/>
</dbReference>
<protein>
    <recommendedName>
        <fullName evidence="7">Synaptobrevin homolog YKT6</fullName>
    </recommendedName>
</protein>
<evidence type="ECO:0000313" key="12">
    <source>
        <dbReference type="EMBL" id="PVI04841.1"/>
    </source>
</evidence>
<evidence type="ECO:0000256" key="5">
    <source>
        <dbReference type="ARBA" id="ARBA00023288"/>
    </source>
</evidence>
<dbReference type="AlphaFoldDB" id="A0A2V1E312"/>
<evidence type="ECO:0000256" key="7">
    <source>
        <dbReference type="ARBA" id="ARBA00026133"/>
    </source>
</evidence>
<comment type="similarity">
    <text evidence="1">Belongs to the synaptobrevin family.</text>
</comment>
<evidence type="ECO:0000256" key="8">
    <source>
        <dbReference type="ARBA" id="ARBA00046278"/>
    </source>
</evidence>
<evidence type="ECO:0000256" key="1">
    <source>
        <dbReference type="ARBA" id="ARBA00008025"/>
    </source>
</evidence>
<dbReference type="InterPro" id="IPR001388">
    <property type="entry name" value="Synaptobrevin-like"/>
</dbReference>
<dbReference type="SMART" id="SM01270">
    <property type="entry name" value="Longin"/>
    <property type="match status" value="1"/>
</dbReference>
<keyword evidence="9" id="KW-0175">Coiled coil</keyword>
<dbReference type="Pfam" id="PF13774">
    <property type="entry name" value="Longin"/>
    <property type="match status" value="1"/>
</dbReference>
<dbReference type="EMBL" id="KZ805318">
    <property type="protein sequence ID" value="PVI04841.1"/>
    <property type="molecule type" value="Genomic_DNA"/>
</dbReference>
<dbReference type="GO" id="GO:0016020">
    <property type="term" value="C:membrane"/>
    <property type="evidence" value="ECO:0007669"/>
    <property type="project" value="InterPro"/>
</dbReference>
<reference evidence="12 13" key="1">
    <citation type="journal article" date="2018" name="Sci. Rep.">
        <title>Comparative genomics provides insights into the lifestyle and reveals functional heterogeneity of dark septate endophytic fungi.</title>
        <authorList>
            <person name="Knapp D.G."/>
            <person name="Nemeth J.B."/>
            <person name="Barry K."/>
            <person name="Hainaut M."/>
            <person name="Henrissat B."/>
            <person name="Johnson J."/>
            <person name="Kuo A."/>
            <person name="Lim J.H.P."/>
            <person name="Lipzen A."/>
            <person name="Nolan M."/>
            <person name="Ohm R.A."/>
            <person name="Tamas L."/>
            <person name="Grigoriev I.V."/>
            <person name="Spatafora J.W."/>
            <person name="Nagy L.G."/>
            <person name="Kovacs G.M."/>
        </authorList>
    </citation>
    <scope>NUCLEOTIDE SEQUENCE [LARGE SCALE GENOMIC DNA]</scope>
    <source>
        <strain evidence="12 13">DSE2036</strain>
    </source>
</reference>
<dbReference type="InterPro" id="IPR011012">
    <property type="entry name" value="Longin-like_dom_sf"/>
</dbReference>
<keyword evidence="4" id="KW-0564">Palmitate</keyword>
<dbReference type="CDD" id="cd14824">
    <property type="entry name" value="Longin"/>
    <property type="match status" value="1"/>
</dbReference>
<name>A0A2V1E312_9PLEO</name>
<dbReference type="SUPFAM" id="SSF58038">
    <property type="entry name" value="SNARE fusion complex"/>
    <property type="match status" value="1"/>
</dbReference>
<feature type="domain" description="Longin" evidence="10">
    <location>
        <begin position="7"/>
        <end position="122"/>
    </location>
</feature>
<organism evidence="12 13">
    <name type="scientific">Periconia macrospinosa</name>
    <dbReference type="NCBI Taxonomy" id="97972"/>
    <lineage>
        <taxon>Eukaryota</taxon>
        <taxon>Fungi</taxon>
        <taxon>Dikarya</taxon>
        <taxon>Ascomycota</taxon>
        <taxon>Pezizomycotina</taxon>
        <taxon>Dothideomycetes</taxon>
        <taxon>Pleosporomycetidae</taxon>
        <taxon>Pleosporales</taxon>
        <taxon>Massarineae</taxon>
        <taxon>Periconiaceae</taxon>
        <taxon>Periconia</taxon>
    </lineage>
</organism>
<proteinExistence type="inferred from homology"/>
<dbReference type="Gene3D" id="3.30.450.50">
    <property type="entry name" value="Longin domain"/>
    <property type="match status" value="1"/>
</dbReference>
<dbReference type="InterPro" id="IPR042855">
    <property type="entry name" value="V_SNARE_CC"/>
</dbReference>
<evidence type="ECO:0000313" key="13">
    <source>
        <dbReference type="Proteomes" id="UP000244855"/>
    </source>
</evidence>
<gene>
    <name evidence="12" type="ORF">DM02DRAFT_611197</name>
</gene>
<feature type="domain" description="V-SNARE coiled-coil homology" evidence="11">
    <location>
        <begin position="149"/>
        <end position="209"/>
    </location>
</feature>
<comment type="subcellular location">
    <subcellularLocation>
        <location evidence="8">Endomembrane system</location>
        <topology evidence="8">Lipid-anchor</topology>
        <orientation evidence="8">Cytoplasmic side</orientation>
    </subcellularLocation>
</comment>
<dbReference type="STRING" id="97972.A0A2V1E312"/>
<dbReference type="Gene3D" id="1.20.5.110">
    <property type="match status" value="1"/>
</dbReference>
<keyword evidence="2" id="KW-0488">Methylation</keyword>
<keyword evidence="5" id="KW-0449">Lipoprotein</keyword>